<dbReference type="Proteomes" id="UP000034350">
    <property type="component" value="Unassembled WGS sequence"/>
</dbReference>
<keyword evidence="1" id="KW-0812">Transmembrane</keyword>
<dbReference type="VEuPathDB" id="MicrosporidiaDB:G9O61_00g003730"/>
<dbReference type="AlphaFoldDB" id="A0A0F9YUX6"/>
<evidence type="ECO:0000313" key="3">
    <source>
        <dbReference type="Proteomes" id="UP000034350"/>
    </source>
</evidence>
<feature type="transmembrane region" description="Helical" evidence="1">
    <location>
        <begin position="174"/>
        <end position="195"/>
    </location>
</feature>
<dbReference type="VEuPathDB" id="MicrosporidiaDB:NCER_102241"/>
<keyword evidence="3" id="KW-1185">Reference proteome</keyword>
<name>A0A0F9YUX6_9MICR</name>
<evidence type="ECO:0000256" key="1">
    <source>
        <dbReference type="SAM" id="Phobius"/>
    </source>
</evidence>
<gene>
    <name evidence="2" type="ORF">AAJ76_500088291</name>
</gene>
<protein>
    <submittedName>
        <fullName evidence="2">Uncharacterized protein</fullName>
    </submittedName>
</protein>
<evidence type="ECO:0000313" key="2">
    <source>
        <dbReference type="EMBL" id="KKO76257.1"/>
    </source>
</evidence>
<comment type="caution">
    <text evidence="2">The sequence shown here is derived from an EMBL/GenBank/DDBJ whole genome shotgun (WGS) entry which is preliminary data.</text>
</comment>
<dbReference type="VEuPathDB" id="MicrosporidiaDB:AAJ76_500088291"/>
<dbReference type="RefSeq" id="XP_024331999.1">
    <property type="nucleotide sequence ID" value="XM_024475891.1"/>
</dbReference>
<dbReference type="GeneID" id="36320839"/>
<accession>A0A0F9YUX6</accession>
<organism evidence="2 3">
    <name type="scientific">Vairimorpha ceranae</name>
    <dbReference type="NCBI Taxonomy" id="40302"/>
    <lineage>
        <taxon>Eukaryota</taxon>
        <taxon>Fungi</taxon>
        <taxon>Fungi incertae sedis</taxon>
        <taxon>Microsporidia</taxon>
        <taxon>Nosematidae</taxon>
        <taxon>Vairimorpha</taxon>
    </lineage>
</organism>
<proteinExistence type="predicted"/>
<dbReference type="VEuPathDB" id="MicrosporidiaDB:G9O61_00g008580"/>
<dbReference type="EMBL" id="JPQZ01000005">
    <property type="protein sequence ID" value="KKO76257.1"/>
    <property type="molecule type" value="Genomic_DNA"/>
</dbReference>
<keyword evidence="1" id="KW-0472">Membrane</keyword>
<sequence length="196" mass="23061">MLFFNVCGAFDSVLRTKFVKLFGRDYFEIVSQKKIKEIVSDKIKMVKEYKLYNNSTNNDNGIFKRAAHTVKRENIVENRRRVCNYSIFFEDRRIYLDVTDLNKEKDLYYIVWIDIVTEDGKAKTIEMSPFTYNVSKKKWLDSEIEDVRYNSDAQQSTAEETDSSMTQNFSKSNIISFSSLTFCIYLLTYVCVGSIF</sequence>
<keyword evidence="1" id="KW-1133">Transmembrane helix</keyword>
<reference evidence="2 3" key="1">
    <citation type="journal article" date="2015" name="Environ. Microbiol.">
        <title>Genome analyses suggest the presence of polyploidy and recent human-driven expansions in eight global populations of the honeybee pathogen Nosema ceranae.</title>
        <authorList>
            <person name="Pelin A."/>
            <person name="Selman M."/>
            <person name="Aris-Brosou S."/>
            <person name="Farinelli L."/>
            <person name="Corradi N."/>
        </authorList>
    </citation>
    <scope>NUCLEOTIDE SEQUENCE [LARGE SCALE GENOMIC DNA]</scope>
    <source>
        <strain evidence="2 3">PA08 1199</strain>
    </source>
</reference>